<dbReference type="STRING" id="187868.SAMN05192589_101202"/>
<dbReference type="OrthoDB" id="625722at2"/>
<dbReference type="InterPro" id="IPR050356">
    <property type="entry name" value="SulA_CellDiv_inhibitor"/>
</dbReference>
<dbReference type="EMBL" id="FMZC01000001">
    <property type="protein sequence ID" value="SDC07470.1"/>
    <property type="molecule type" value="Genomic_DNA"/>
</dbReference>
<sequence length="459" mass="50166">MHWIAVPSSLDELPPGAPAASAGWWALRFTPRAALLDEALLLEVSSTERLWGGRARLLALIQQHRPVFGEDAEPNDPSPPPAGPQALAQGATAFEALALLRLAQARVRPPRRVPHDLPLRTLTALRPHAASLERMGCRTLGALRALPRAGVARRFGAGVLQALDQAWGDVPHPLPWIELPESFSLSAELPALATSANTLLWSTNRLLGVLHGWLQARQQGVLSLELSWRHDLRRIDGVDLPPQQSLAVRTAEPTQDLAHLRRLLAEHLGRQCLAAPVNHITLCSTETVPHAQASASLLPPSPDDARQAQGEPWHQWVERVSARLGAQQVQVAVLQADHRPECMLRWEPAAGGDLGNARTAAANGVGAVAADAALWPGWLMRPPQRLALQGSRPVWHGPLTLLAGPHRFDGGWWDASQHLARRDYFVAHNDTVGTVWIFRQWAGPREAGRHDWFLHGVFG</sequence>
<accession>A0A1G6IM11</accession>
<evidence type="ECO:0000313" key="2">
    <source>
        <dbReference type="EMBL" id="SDC07470.1"/>
    </source>
</evidence>
<dbReference type="PANTHER" id="PTHR35369:SF2">
    <property type="entry name" value="BLR3025 PROTEIN"/>
    <property type="match status" value="1"/>
</dbReference>
<keyword evidence="1" id="KW-0227">DNA damage</keyword>
<evidence type="ECO:0000256" key="1">
    <source>
        <dbReference type="ARBA" id="ARBA00022763"/>
    </source>
</evidence>
<dbReference type="RefSeq" id="WP_092739429.1">
    <property type="nucleotide sequence ID" value="NZ_FMZC01000001.1"/>
</dbReference>
<dbReference type="SUPFAM" id="SSF56672">
    <property type="entry name" value="DNA/RNA polymerases"/>
    <property type="match status" value="1"/>
</dbReference>
<dbReference type="GO" id="GO:0006281">
    <property type="term" value="P:DNA repair"/>
    <property type="evidence" value="ECO:0007669"/>
    <property type="project" value="TreeGrafter"/>
</dbReference>
<gene>
    <name evidence="2" type="ORF">SAMN05192589_101202</name>
</gene>
<dbReference type="PANTHER" id="PTHR35369">
    <property type="entry name" value="BLR3025 PROTEIN-RELATED"/>
    <property type="match status" value="1"/>
</dbReference>
<proteinExistence type="predicted"/>
<evidence type="ECO:0000313" key="3">
    <source>
        <dbReference type="Proteomes" id="UP000198781"/>
    </source>
</evidence>
<dbReference type="Proteomes" id="UP000198781">
    <property type="component" value="Unassembled WGS sequence"/>
</dbReference>
<keyword evidence="3" id="KW-1185">Reference proteome</keyword>
<name>A0A1G6IM11_9BURK</name>
<reference evidence="2 3" key="1">
    <citation type="submission" date="2016-10" db="EMBL/GenBank/DDBJ databases">
        <authorList>
            <person name="de Groot N.N."/>
        </authorList>
    </citation>
    <scope>NUCLEOTIDE SEQUENCE [LARGE SCALE GENOMIC DNA]</scope>
    <source>
        <strain evidence="2 3">DSM 16619</strain>
    </source>
</reference>
<dbReference type="AlphaFoldDB" id="A0A1G6IM11"/>
<protein>
    <submittedName>
        <fullName evidence="2">Protein ImuB</fullName>
    </submittedName>
</protein>
<dbReference type="InterPro" id="IPR043502">
    <property type="entry name" value="DNA/RNA_pol_sf"/>
</dbReference>
<organism evidence="2 3">
    <name type="scientific">Paracidovorax valerianellae</name>
    <dbReference type="NCBI Taxonomy" id="187868"/>
    <lineage>
        <taxon>Bacteria</taxon>
        <taxon>Pseudomonadati</taxon>
        <taxon>Pseudomonadota</taxon>
        <taxon>Betaproteobacteria</taxon>
        <taxon>Burkholderiales</taxon>
        <taxon>Comamonadaceae</taxon>
        <taxon>Paracidovorax</taxon>
    </lineage>
</organism>